<keyword evidence="2" id="KW-1185">Reference proteome</keyword>
<organism evidence="1">
    <name type="scientific">Flexilinea flocculi</name>
    <dbReference type="NCBI Taxonomy" id="1678840"/>
    <lineage>
        <taxon>Bacteria</taxon>
        <taxon>Bacillati</taxon>
        <taxon>Chloroflexota</taxon>
        <taxon>Anaerolineae</taxon>
        <taxon>Anaerolineales</taxon>
        <taxon>Anaerolineaceae</taxon>
        <taxon>Flexilinea</taxon>
    </lineage>
</organism>
<proteinExistence type="predicted"/>
<dbReference type="OrthoDB" id="163432at2"/>
<reference evidence="1" key="1">
    <citation type="journal article" date="2015" name="Genome Announc.">
        <title>Draft Genome Sequence of Anaerolineae Strain TC1, a Novel Isolate from a Methanogenic Wastewater Treatment System.</title>
        <authorList>
            <person name="Matsuura N."/>
            <person name="Tourlousse D.M."/>
            <person name="Sun L."/>
            <person name="Toyonaga M."/>
            <person name="Kuroda K."/>
            <person name="Ohashi A."/>
            <person name="Cruz R."/>
            <person name="Yamaguchi T."/>
            <person name="Sekiguchi Y."/>
        </authorList>
    </citation>
    <scope>NUCLEOTIDE SEQUENCE [LARGE SCALE GENOMIC DNA]</scope>
    <source>
        <strain evidence="1">TC1</strain>
    </source>
</reference>
<accession>A0A0K8P9U8</accession>
<dbReference type="AlphaFoldDB" id="A0A0K8P9U8"/>
<dbReference type="STRING" id="1678840.ATC1_11372"/>
<evidence type="ECO:0000313" key="2">
    <source>
        <dbReference type="Proteomes" id="UP000053370"/>
    </source>
</evidence>
<protein>
    <submittedName>
        <fullName evidence="1">Uncharacterized protein</fullName>
    </submittedName>
</protein>
<evidence type="ECO:0000313" key="1">
    <source>
        <dbReference type="EMBL" id="GAP39438.1"/>
    </source>
</evidence>
<gene>
    <name evidence="1" type="ORF">ATC1_11372</name>
</gene>
<dbReference type="EMBL" id="DF968179">
    <property type="protein sequence ID" value="GAP39438.1"/>
    <property type="molecule type" value="Genomic_DNA"/>
</dbReference>
<dbReference type="RefSeq" id="WP_062277760.1">
    <property type="nucleotide sequence ID" value="NZ_DF968179.1"/>
</dbReference>
<sequence length="114" mass="13251">MDNKITIIEGPTPTFEAVNSEWVSGISESPEYYDVVMTNLRTMNGAGLLERCYQTWNQQDTMYLHYRNTIGLEQEIPILAARLVETDEGEKIALWVRVKPEQIKQEVHFDEDEE</sequence>
<name>A0A0K8P9U8_9CHLR</name>
<dbReference type="Proteomes" id="UP000053370">
    <property type="component" value="Unassembled WGS sequence"/>
</dbReference>